<name>A0ABQ5B9R7_9ASTR</name>
<feature type="domain" description="Reverse transcriptase Ty1/copia-type" evidence="2">
    <location>
        <begin position="250"/>
        <end position="472"/>
    </location>
</feature>
<organism evidence="3 4">
    <name type="scientific">Tanacetum coccineum</name>
    <dbReference type="NCBI Taxonomy" id="301880"/>
    <lineage>
        <taxon>Eukaryota</taxon>
        <taxon>Viridiplantae</taxon>
        <taxon>Streptophyta</taxon>
        <taxon>Embryophyta</taxon>
        <taxon>Tracheophyta</taxon>
        <taxon>Spermatophyta</taxon>
        <taxon>Magnoliopsida</taxon>
        <taxon>eudicotyledons</taxon>
        <taxon>Gunneridae</taxon>
        <taxon>Pentapetalae</taxon>
        <taxon>asterids</taxon>
        <taxon>campanulids</taxon>
        <taxon>Asterales</taxon>
        <taxon>Asteraceae</taxon>
        <taxon>Asteroideae</taxon>
        <taxon>Anthemideae</taxon>
        <taxon>Anthemidinae</taxon>
        <taxon>Tanacetum</taxon>
    </lineage>
</organism>
<evidence type="ECO:0000313" key="4">
    <source>
        <dbReference type="Proteomes" id="UP001151760"/>
    </source>
</evidence>
<dbReference type="PANTHER" id="PTHR11439">
    <property type="entry name" value="GAG-POL-RELATED RETROTRANSPOSON"/>
    <property type="match status" value="1"/>
</dbReference>
<dbReference type="Pfam" id="PF07727">
    <property type="entry name" value="RVT_2"/>
    <property type="match status" value="1"/>
</dbReference>
<dbReference type="CDD" id="cd09272">
    <property type="entry name" value="RNase_HI_RT_Ty1"/>
    <property type="match status" value="1"/>
</dbReference>
<dbReference type="InterPro" id="IPR043502">
    <property type="entry name" value="DNA/RNA_pol_sf"/>
</dbReference>
<feature type="region of interest" description="Disordered" evidence="1">
    <location>
        <begin position="58"/>
        <end position="103"/>
    </location>
</feature>
<accession>A0ABQ5B9R7</accession>
<comment type="caution">
    <text evidence="3">The sequence shown here is derived from an EMBL/GenBank/DDBJ whole genome shotgun (WGS) entry which is preliminary data.</text>
</comment>
<feature type="compositionally biased region" description="Basic and acidic residues" evidence="1">
    <location>
        <begin position="61"/>
        <end position="87"/>
    </location>
</feature>
<protein>
    <submittedName>
        <fullName evidence="3">Ribonuclease H-like domain-containing protein</fullName>
    </submittedName>
</protein>
<evidence type="ECO:0000313" key="3">
    <source>
        <dbReference type="EMBL" id="GJT11616.1"/>
    </source>
</evidence>
<dbReference type="EMBL" id="BQNB010013081">
    <property type="protein sequence ID" value="GJT11616.1"/>
    <property type="molecule type" value="Genomic_DNA"/>
</dbReference>
<reference evidence="3" key="2">
    <citation type="submission" date="2022-01" db="EMBL/GenBank/DDBJ databases">
        <authorList>
            <person name="Yamashiro T."/>
            <person name="Shiraishi A."/>
            <person name="Satake H."/>
            <person name="Nakayama K."/>
        </authorList>
    </citation>
    <scope>NUCLEOTIDE SEQUENCE</scope>
</reference>
<keyword evidence="4" id="KW-1185">Reference proteome</keyword>
<evidence type="ECO:0000256" key="1">
    <source>
        <dbReference type="SAM" id="MobiDB-lite"/>
    </source>
</evidence>
<dbReference type="Proteomes" id="UP001151760">
    <property type="component" value="Unassembled WGS sequence"/>
</dbReference>
<sequence length="730" mass="82580">MMKTVIIISKNTIAHLGKFDGKVDEGFFVGYSLISSRPDWLFDIDALTRTMRYEPIVADPKSSHDDGSKPSSDDGKKVDEDPRKDSECNDQENEDNVNSTNNVNVAITTEVNAVGEKTSIELPFDLNMPALEDYSIFDFSRNDEDDGAMADMNNLDTTIQVSPIPTTRIHIDHPLDQVIRALQSPTQTRKISKNLKEHGFVSTIQQRTNHKDLQNCLFACFLSQEEPKKVIHALKDPIWIEAMQEELLQFKNKKDERGIVIRNKARLVAQGYTQKEGIDYDEVFAPVARIEAIRLFLAYASFKDFVVYQMDVKSAFLYGKIEEEVYVCQPLGFEDPDILDRVYNVEKALYRLHQAPRAWYETLSIYLLDNGFQRVKINKTLFIKRHKGDILLVQVYVDDIIFGSTKKELCFAFEKLMHEKFQMSSMGELTFFLGLQVNQKKDGIFISQDKYVDEILKKFGFIEVKTTSTPMETQNPLLKDEDGEEVDVHMYRYLKGQPKLGLWYPKDSPFNLVAYTDSDYAGANLDRKSTLGGCQFLGCRLISWQCKKQTMVANSTTKAEYVAASSCCGQVLWIQNQLLDYGRDIQLADEKGVDCVPNSTIFEQLTLMRVLDLEQTKTTQHNEIASLKRRVKNLEKKSRSSLEFINTAKHAAQVSAAGNVVSTAGDATIVNAATTTTATITTVVDITLAQALMEIKSTKPKEKRVVIQELGESTTTIPSQLSSQQSQDKG</sequence>
<reference evidence="3" key="1">
    <citation type="journal article" date="2022" name="Int. J. Mol. Sci.">
        <title>Draft Genome of Tanacetum Coccineum: Genomic Comparison of Closely Related Tanacetum-Family Plants.</title>
        <authorList>
            <person name="Yamashiro T."/>
            <person name="Shiraishi A."/>
            <person name="Nakayama K."/>
            <person name="Satake H."/>
        </authorList>
    </citation>
    <scope>NUCLEOTIDE SEQUENCE</scope>
</reference>
<proteinExistence type="predicted"/>
<evidence type="ECO:0000259" key="2">
    <source>
        <dbReference type="Pfam" id="PF07727"/>
    </source>
</evidence>
<dbReference type="InterPro" id="IPR013103">
    <property type="entry name" value="RVT_2"/>
</dbReference>
<gene>
    <name evidence="3" type="ORF">Tco_0858658</name>
</gene>
<dbReference type="PANTHER" id="PTHR11439:SF495">
    <property type="entry name" value="REVERSE TRANSCRIPTASE, RNA-DEPENDENT DNA POLYMERASE-RELATED"/>
    <property type="match status" value="1"/>
</dbReference>
<dbReference type="SUPFAM" id="SSF56672">
    <property type="entry name" value="DNA/RNA polymerases"/>
    <property type="match status" value="1"/>
</dbReference>